<proteinExistence type="predicted"/>
<dbReference type="EMBL" id="MN739949">
    <property type="protein sequence ID" value="QHT79384.1"/>
    <property type="molecule type" value="Genomic_DNA"/>
</dbReference>
<evidence type="ECO:0000256" key="1">
    <source>
        <dbReference type="SAM" id="MobiDB-lite"/>
    </source>
</evidence>
<sequence length="175" mass="18965">MTTETAQTAACTSQPGGPQPPRLWSRAMNSCMNSIPSTTLDMRRKAEILKYKSNSAQLTKNQKWSQMVNGKGPNGKKVWANQNDLGSQPNIDNLPYGLGNTLLCYGAPLFTQCSPSTSCDVPGPTIPICNDPTTPLTNYIVQRTYLAGGTKFPQTCWAPGDNGFPRGKAGMIKFM</sequence>
<feature type="region of interest" description="Disordered" evidence="1">
    <location>
        <begin position="1"/>
        <end position="22"/>
    </location>
</feature>
<organism evidence="2">
    <name type="scientific">viral metagenome</name>
    <dbReference type="NCBI Taxonomy" id="1070528"/>
    <lineage>
        <taxon>unclassified sequences</taxon>
        <taxon>metagenomes</taxon>
        <taxon>organismal metagenomes</taxon>
    </lineage>
</organism>
<feature type="compositionally biased region" description="Polar residues" evidence="1">
    <location>
        <begin position="1"/>
        <end position="16"/>
    </location>
</feature>
<accession>A0A6C0HFZ9</accession>
<evidence type="ECO:0000313" key="2">
    <source>
        <dbReference type="EMBL" id="QHT79384.1"/>
    </source>
</evidence>
<dbReference type="AlphaFoldDB" id="A0A6C0HFZ9"/>
<name>A0A6C0HFZ9_9ZZZZ</name>
<reference evidence="2" key="1">
    <citation type="journal article" date="2020" name="Nature">
        <title>Giant virus diversity and host interactions through global metagenomics.</title>
        <authorList>
            <person name="Schulz F."/>
            <person name="Roux S."/>
            <person name="Paez-Espino D."/>
            <person name="Jungbluth S."/>
            <person name="Walsh D.A."/>
            <person name="Denef V.J."/>
            <person name="McMahon K.D."/>
            <person name="Konstantinidis K.T."/>
            <person name="Eloe-Fadrosh E.A."/>
            <person name="Kyrpides N.C."/>
            <person name="Woyke T."/>
        </authorList>
    </citation>
    <scope>NUCLEOTIDE SEQUENCE</scope>
    <source>
        <strain evidence="2">GVMAG-M-3300023184-101</strain>
    </source>
</reference>
<protein>
    <submittedName>
        <fullName evidence="2">Uncharacterized protein</fullName>
    </submittedName>
</protein>